<feature type="transmembrane region" description="Helical" evidence="2">
    <location>
        <begin position="88"/>
        <end position="109"/>
    </location>
</feature>
<evidence type="ECO:0000256" key="1">
    <source>
        <dbReference type="SAM" id="MobiDB-lite"/>
    </source>
</evidence>
<dbReference type="PANTHER" id="PTHR34473">
    <property type="entry name" value="UPF0699 TRANSMEMBRANE PROTEIN YDBS"/>
    <property type="match status" value="1"/>
</dbReference>
<reference evidence="4 5" key="1">
    <citation type="submission" date="2024-09" db="EMBL/GenBank/DDBJ databases">
        <authorList>
            <person name="Sun Q."/>
            <person name="Mori K."/>
        </authorList>
    </citation>
    <scope>NUCLEOTIDE SEQUENCE [LARGE SCALE GENOMIC DNA]</scope>
    <source>
        <strain evidence="4 5">KCTC 23076</strain>
    </source>
</reference>
<feature type="compositionally biased region" description="Low complexity" evidence="1">
    <location>
        <begin position="1"/>
        <end position="19"/>
    </location>
</feature>
<accession>A0ABV6RXD4</accession>
<evidence type="ECO:0000256" key="2">
    <source>
        <dbReference type="SAM" id="Phobius"/>
    </source>
</evidence>
<dbReference type="RefSeq" id="WP_386672382.1">
    <property type="nucleotide sequence ID" value="NZ_JBHLTG010000005.1"/>
</dbReference>
<keyword evidence="2" id="KW-0472">Membrane</keyword>
<keyword evidence="5" id="KW-1185">Reference proteome</keyword>
<gene>
    <name evidence="4" type="ORF">ACFFGH_22180</name>
</gene>
<dbReference type="InterPro" id="IPR005182">
    <property type="entry name" value="YdbS-like_PH"/>
</dbReference>
<name>A0ABV6RXD4_9GAMM</name>
<dbReference type="Proteomes" id="UP001589896">
    <property type="component" value="Unassembled WGS sequence"/>
</dbReference>
<feature type="region of interest" description="Disordered" evidence="1">
    <location>
        <begin position="1"/>
        <end position="20"/>
    </location>
</feature>
<keyword evidence="2" id="KW-1133">Transmembrane helix</keyword>
<feature type="domain" description="YdbS-like PH" evidence="3">
    <location>
        <begin position="111"/>
        <end position="189"/>
    </location>
</feature>
<comment type="caution">
    <text evidence="4">The sequence shown here is derived from an EMBL/GenBank/DDBJ whole genome shotgun (WGS) entry which is preliminary data.</text>
</comment>
<dbReference type="PIRSF" id="PIRSF026631">
    <property type="entry name" value="UCP026631"/>
    <property type="match status" value="1"/>
</dbReference>
<feature type="transmembrane region" description="Helical" evidence="2">
    <location>
        <begin position="250"/>
        <end position="270"/>
    </location>
</feature>
<feature type="domain" description="YdbS-like PH" evidence="3">
    <location>
        <begin position="302"/>
        <end position="385"/>
    </location>
</feature>
<protein>
    <submittedName>
        <fullName evidence="4">PH domain-containing protein</fullName>
    </submittedName>
</protein>
<keyword evidence="2" id="KW-0812">Transmembrane</keyword>
<organism evidence="4 5">
    <name type="scientific">Lysobacter korlensis</name>
    <dbReference type="NCBI Taxonomy" id="553636"/>
    <lineage>
        <taxon>Bacteria</taxon>
        <taxon>Pseudomonadati</taxon>
        <taxon>Pseudomonadota</taxon>
        <taxon>Gammaproteobacteria</taxon>
        <taxon>Lysobacterales</taxon>
        <taxon>Lysobacteraceae</taxon>
        <taxon>Lysobacter</taxon>
    </lineage>
</organism>
<feature type="domain" description="YdbS-like PH" evidence="3">
    <location>
        <begin position="426"/>
        <end position="483"/>
    </location>
</feature>
<feature type="transmembrane region" description="Helical" evidence="2">
    <location>
        <begin position="276"/>
        <end position="294"/>
    </location>
</feature>
<dbReference type="EMBL" id="JBHLTG010000005">
    <property type="protein sequence ID" value="MFC0680548.1"/>
    <property type="molecule type" value="Genomic_DNA"/>
</dbReference>
<proteinExistence type="predicted"/>
<dbReference type="PANTHER" id="PTHR34473:SF2">
    <property type="entry name" value="UPF0699 TRANSMEMBRANE PROTEIN YDBT"/>
    <property type="match status" value="1"/>
</dbReference>
<evidence type="ECO:0000259" key="3">
    <source>
        <dbReference type="Pfam" id="PF03703"/>
    </source>
</evidence>
<evidence type="ECO:0000313" key="5">
    <source>
        <dbReference type="Proteomes" id="UP001589896"/>
    </source>
</evidence>
<dbReference type="InterPro" id="IPR014529">
    <property type="entry name" value="UCP026631"/>
</dbReference>
<evidence type="ECO:0000313" key="4">
    <source>
        <dbReference type="EMBL" id="MFC0680548.1"/>
    </source>
</evidence>
<dbReference type="Pfam" id="PF03703">
    <property type="entry name" value="bPH_2"/>
    <property type="match status" value="3"/>
</dbReference>
<sequence>MTDPGGPADGPPLDASPAPMAVRPTGLADGEWHRLHPATPLLRGGIGLVALIGVLIANLRERILGFFVDDPGFQSEGDPIDFVVQEGLVGLALLAVLVILLLSVLGFYLSWRFHTFRVTQEVVEVRSGIVFRTNRKARLDRVQGININRPFFARLFGTAKLEITQAGQDANVQLSYLATGQADDLRREILRLASGAVEQSSAGVAGLPEEARRSVLEKRVSELLAPELDPKLAASESVVKINPGRLAGSIVLSESTLIFVVLIIAAIVLVAVTGELVAIFGIFPGIIGLGGYLVSRFTKSLRYSIASTPDGVRVGFGLLSTSNDTLPPGRIHSVSISQSILWRPAGWWQIKVNRASRSANSSQQQQRSVLLPVGDLDEAMRVLELLLPGLQRVDLLREGLVSRGGAGDGFVNSPRRAVWLRWFSRRRNGFAILPDAVVLRRGAIWRELVLVPLPRLQSVAITQGPLVRALDLAAVHLHTVAGPISGRLGAVDRQAALGFFSDVATAAIESAQSDTSHRWRSRESVS</sequence>